<name>A0A163JYR4_DIDRA</name>
<reference evidence="2 3" key="1">
    <citation type="journal article" date="2016" name="Sci. Rep.">
        <title>Draft genome sequencing and secretome analysis of fungal phytopathogen Ascochyta rabiei provides insight into the necrotrophic effector repertoire.</title>
        <authorList>
            <person name="Verma S."/>
            <person name="Gazara R.K."/>
            <person name="Nizam S."/>
            <person name="Parween S."/>
            <person name="Chattopadhyay D."/>
            <person name="Verma P.K."/>
        </authorList>
    </citation>
    <scope>NUCLEOTIDE SEQUENCE [LARGE SCALE GENOMIC DNA]</scope>
    <source>
        <strain evidence="2 3">ArDII</strain>
    </source>
</reference>
<dbReference type="AlphaFoldDB" id="A0A163JYR4"/>
<evidence type="ECO:0000256" key="1">
    <source>
        <dbReference type="ARBA" id="ARBA00007447"/>
    </source>
</evidence>
<dbReference type="SUPFAM" id="SSF50630">
    <property type="entry name" value="Acid proteases"/>
    <property type="match status" value="1"/>
</dbReference>
<comment type="similarity">
    <text evidence="1">Belongs to the peptidase A1 family.</text>
</comment>
<evidence type="ECO:0000313" key="2">
    <source>
        <dbReference type="EMBL" id="KZM26671.1"/>
    </source>
</evidence>
<keyword evidence="3" id="KW-1185">Reference proteome</keyword>
<dbReference type="InterPro" id="IPR034164">
    <property type="entry name" value="Pepsin-like_dom"/>
</dbReference>
<dbReference type="Gene3D" id="2.40.70.10">
    <property type="entry name" value="Acid Proteases"/>
    <property type="match status" value="2"/>
</dbReference>
<gene>
    <name evidence="2" type="ORF">ST47_g2177</name>
</gene>
<dbReference type="STRING" id="5454.A0A163JYR4"/>
<dbReference type="PANTHER" id="PTHR47966">
    <property type="entry name" value="BETA-SITE APP-CLEAVING ENZYME, ISOFORM A-RELATED"/>
    <property type="match status" value="1"/>
</dbReference>
<organism evidence="2 3">
    <name type="scientific">Didymella rabiei</name>
    <name type="common">Chickpea ascochyta blight fungus</name>
    <name type="synonym">Mycosphaerella rabiei</name>
    <dbReference type="NCBI Taxonomy" id="5454"/>
    <lineage>
        <taxon>Eukaryota</taxon>
        <taxon>Fungi</taxon>
        <taxon>Dikarya</taxon>
        <taxon>Ascomycota</taxon>
        <taxon>Pezizomycotina</taxon>
        <taxon>Dothideomycetes</taxon>
        <taxon>Pleosporomycetidae</taxon>
        <taxon>Pleosporales</taxon>
        <taxon>Pleosporineae</taxon>
        <taxon>Didymellaceae</taxon>
        <taxon>Ascochyta</taxon>
    </lineage>
</organism>
<dbReference type="PRINTS" id="PR00792">
    <property type="entry name" value="PEPSIN"/>
</dbReference>
<dbReference type="InterPro" id="IPR021109">
    <property type="entry name" value="Peptidase_aspartic_dom_sf"/>
</dbReference>
<dbReference type="CDD" id="cd05471">
    <property type="entry name" value="pepsin_like"/>
    <property type="match status" value="1"/>
</dbReference>
<protein>
    <submittedName>
        <fullName evidence="2">Aspartic-type endopeptidase</fullName>
    </submittedName>
</protein>
<dbReference type="PROSITE" id="PS51767">
    <property type="entry name" value="PEPTIDASE_A1"/>
    <property type="match status" value="1"/>
</dbReference>
<dbReference type="EMBL" id="JYNV01000101">
    <property type="protein sequence ID" value="KZM26671.1"/>
    <property type="molecule type" value="Genomic_DNA"/>
</dbReference>
<dbReference type="GO" id="GO:0006508">
    <property type="term" value="P:proteolysis"/>
    <property type="evidence" value="ECO:0007669"/>
    <property type="project" value="InterPro"/>
</dbReference>
<comment type="caution">
    <text evidence="2">The sequence shown here is derived from an EMBL/GenBank/DDBJ whole genome shotgun (WGS) entry which is preliminary data.</text>
</comment>
<proteinExistence type="inferred from homology"/>
<dbReference type="GO" id="GO:0004190">
    <property type="term" value="F:aspartic-type endopeptidase activity"/>
    <property type="evidence" value="ECO:0007669"/>
    <property type="project" value="InterPro"/>
</dbReference>
<sequence length="388" mass="42546">MVFNMKAAGILATATAVSASVLQLPVVIENSYASVEFLVGTPPEPYRLLFDTGSASAWFTSTSCTAESCPSLGSYKRNHYSVNSSSTSTDLHAFSGIDYIAGDGIAGAAIRDVFSTPDGSLEWNQTFLAANESSWRWITADGFLGLGFSSIAQNATTLVETLLWDGKLDEPRFGLFYGTNLKDTGDQNGVLTIGGSEEEKYVDGEVVYTPLRKEKPYELWRGPLRSTGQQPVTTDAEGVSPSANVTWEMWGFGSAVFDTGAGRVSIPDEIIDPVYFNLGWNLTKLLNGEESMDCQHMNASWAITFTMGEGEDHTKDVSFSMRGDEFLKAGDQCMPPFDNSGNTQFALIGAAFLRRWYTVFDFGADKVEDYQPRIGFGRLKKEWDYLSH</sequence>
<dbReference type="InterPro" id="IPR001461">
    <property type="entry name" value="Aspartic_peptidase_A1"/>
</dbReference>
<dbReference type="Proteomes" id="UP000076837">
    <property type="component" value="Unassembled WGS sequence"/>
</dbReference>
<dbReference type="Pfam" id="PF00026">
    <property type="entry name" value="Asp"/>
    <property type="match status" value="1"/>
</dbReference>
<dbReference type="InterPro" id="IPR033121">
    <property type="entry name" value="PEPTIDASE_A1"/>
</dbReference>
<dbReference type="PANTHER" id="PTHR47966:SF68">
    <property type="entry name" value="PEPTIDASE A1 DOMAIN-CONTAINING PROTEIN"/>
    <property type="match status" value="1"/>
</dbReference>
<evidence type="ECO:0000313" key="3">
    <source>
        <dbReference type="Proteomes" id="UP000076837"/>
    </source>
</evidence>
<dbReference type="GO" id="GO:0000324">
    <property type="term" value="C:fungal-type vacuole"/>
    <property type="evidence" value="ECO:0007669"/>
    <property type="project" value="TreeGrafter"/>
</dbReference>
<accession>A0A163JYR4</accession>
<dbReference type="OrthoDB" id="771136at2759"/>